<dbReference type="InterPro" id="IPR002156">
    <property type="entry name" value="RNaseH_domain"/>
</dbReference>
<dbReference type="Proteomes" id="UP000440578">
    <property type="component" value="Unassembled WGS sequence"/>
</dbReference>
<dbReference type="SUPFAM" id="SSF53098">
    <property type="entry name" value="Ribonuclease H-like"/>
    <property type="match status" value="1"/>
</dbReference>
<dbReference type="InterPro" id="IPR041588">
    <property type="entry name" value="Integrase_H2C2"/>
</dbReference>
<keyword evidence="5" id="KW-0255">Endonuclease</keyword>
<evidence type="ECO:0000259" key="7">
    <source>
        <dbReference type="PROSITE" id="PS50994"/>
    </source>
</evidence>
<dbReference type="Pfam" id="PF13456">
    <property type="entry name" value="RVT_3"/>
    <property type="match status" value="1"/>
</dbReference>
<proteinExistence type="predicted"/>
<dbReference type="Gene3D" id="2.40.70.10">
    <property type="entry name" value="Acid Proteases"/>
    <property type="match status" value="1"/>
</dbReference>
<dbReference type="GO" id="GO:0003676">
    <property type="term" value="F:nucleic acid binding"/>
    <property type="evidence" value="ECO:0007669"/>
    <property type="project" value="InterPro"/>
</dbReference>
<dbReference type="SUPFAM" id="SSF56672">
    <property type="entry name" value="DNA/RNA polymerases"/>
    <property type="match status" value="1"/>
</dbReference>
<dbReference type="Pfam" id="PF17921">
    <property type="entry name" value="Integrase_H2C2"/>
    <property type="match status" value="1"/>
</dbReference>
<dbReference type="InterPro" id="IPR050951">
    <property type="entry name" value="Retrovirus_Pol_polyprotein"/>
</dbReference>
<reference evidence="8 9" key="1">
    <citation type="submission" date="2019-07" db="EMBL/GenBank/DDBJ databases">
        <title>Draft genome assembly of a fouling barnacle, Amphibalanus amphitrite (Darwin, 1854): The first reference genome for Thecostraca.</title>
        <authorList>
            <person name="Kim W."/>
        </authorList>
    </citation>
    <scope>NUCLEOTIDE SEQUENCE [LARGE SCALE GENOMIC DNA]</scope>
    <source>
        <strain evidence="8">SNU_AA5</strain>
        <tissue evidence="8">Soma without cirri and trophi</tissue>
    </source>
</reference>
<dbReference type="EC" id="2.7.7.49" evidence="1"/>
<gene>
    <name evidence="8" type="primary">pol_20</name>
    <name evidence="8" type="ORF">FJT64_010812</name>
</gene>
<evidence type="ECO:0000313" key="9">
    <source>
        <dbReference type="Proteomes" id="UP000440578"/>
    </source>
</evidence>
<keyword evidence="9" id="KW-1185">Reference proteome</keyword>
<dbReference type="InterPro" id="IPR012337">
    <property type="entry name" value="RNaseH-like_sf"/>
</dbReference>
<dbReference type="EMBL" id="VIIS01001914">
    <property type="protein sequence ID" value="KAF0291042.1"/>
    <property type="molecule type" value="Genomic_DNA"/>
</dbReference>
<keyword evidence="4" id="KW-0540">Nuclease</keyword>
<dbReference type="InterPro" id="IPR001584">
    <property type="entry name" value="Integrase_cat-core"/>
</dbReference>
<keyword evidence="5" id="KW-0378">Hydrolase</keyword>
<dbReference type="GO" id="GO:0042575">
    <property type="term" value="C:DNA polymerase complex"/>
    <property type="evidence" value="ECO:0007669"/>
    <property type="project" value="UniProtKB-ARBA"/>
</dbReference>
<evidence type="ECO:0000256" key="3">
    <source>
        <dbReference type="ARBA" id="ARBA00022695"/>
    </source>
</evidence>
<name>A0A6A4VKK0_AMPAM</name>
<keyword evidence="2" id="KW-0808">Transferase</keyword>
<dbReference type="PROSITE" id="PS50994">
    <property type="entry name" value="INTEGRASE"/>
    <property type="match status" value="1"/>
</dbReference>
<evidence type="ECO:0000256" key="1">
    <source>
        <dbReference type="ARBA" id="ARBA00012493"/>
    </source>
</evidence>
<comment type="caution">
    <text evidence="8">The sequence shown here is derived from an EMBL/GenBank/DDBJ whole genome shotgun (WGS) entry which is preliminary data.</text>
</comment>
<dbReference type="Pfam" id="PF00665">
    <property type="entry name" value="rve"/>
    <property type="match status" value="1"/>
</dbReference>
<dbReference type="Gene3D" id="3.30.420.10">
    <property type="entry name" value="Ribonuclease H-like superfamily/Ribonuclease H"/>
    <property type="match status" value="2"/>
</dbReference>
<dbReference type="PANTHER" id="PTHR37984">
    <property type="entry name" value="PROTEIN CBG26694"/>
    <property type="match status" value="1"/>
</dbReference>
<dbReference type="SUPFAM" id="SSF50630">
    <property type="entry name" value="Acid proteases"/>
    <property type="match status" value="1"/>
</dbReference>
<evidence type="ECO:0000313" key="8">
    <source>
        <dbReference type="EMBL" id="KAF0291042.1"/>
    </source>
</evidence>
<dbReference type="PANTHER" id="PTHR37984:SF5">
    <property type="entry name" value="PROTEIN NYNRIN-LIKE"/>
    <property type="match status" value="1"/>
</dbReference>
<dbReference type="InterPro" id="IPR043128">
    <property type="entry name" value="Rev_trsase/Diguanyl_cyclase"/>
</dbReference>
<dbReference type="Gene3D" id="3.30.70.270">
    <property type="match status" value="1"/>
</dbReference>
<evidence type="ECO:0000256" key="2">
    <source>
        <dbReference type="ARBA" id="ARBA00022679"/>
    </source>
</evidence>
<feature type="region of interest" description="Disordered" evidence="6">
    <location>
        <begin position="1185"/>
        <end position="1204"/>
    </location>
</feature>
<dbReference type="GO" id="GO:0004523">
    <property type="term" value="F:RNA-DNA hybrid ribonuclease activity"/>
    <property type="evidence" value="ECO:0007669"/>
    <property type="project" value="InterPro"/>
</dbReference>
<sequence>MEDGVNSGAVAAVGGAGGAFDARLIPEFDGAGDVVQWHTRAQMLCELRGASLAAVLPLRLTGGAFAVWSQMPVADRGSADAVRDALFTAFAPDPFTAYEAFVSRRLQHGESADVFLADLRRLAALFGGVPDCMLVCAFVAGLPETTRQVIRAGTRAESLELASVLARARAVLSDELGAGTLPTRRLEVNGVSCLALVDTGCTRSIVHVTRCPLWTERRINVITVSGGRYECRGTGPVRVGVCSGVSADVNALVVADRPLGFDLVLGMDAVVALGGVTVKSADESVFGCELTEVAGGAAGEPVAARPAPPVSVTGGAAGEPVAARPAPPVSVTGGAVGEPVAARPARPVSVTGGAVGEPVAARPAPPVSVTGGAAGEPVAARPARPVSVTGGAVGEPVAARPAPPVSVTGGAVGEPVAARPARPVSVTGGAVGEPVAARPAGSATVAEGAAAAATSGTRSPEGLTVEAKDFVARFDGTAQVWTVAWKWADGVGPDCLSNRVAEYRVPPAVRQEYDAELESWLRNGWLQPYDEAVHGPPRGLVPLMAVPQANKVRPVLDMRELNAHVAAYSADADVCAEHLRKWRRHGRRVAVVDLRRAYLQLRLDRRLWPYQTVMLHGRRHCLTRLGFGLNVAPLLMKAVVRAVLSQDSAVERAVSPYVDDLLVDEEVVSAERVVEHFRRFGLECKPPARAEDGARMLGLRVQPVAGELQWSRDCAVVPPPEVVTRRAVFAWCGRLVAHFPVCGWLRPAAAWVKRHVNQLTEGWDDATDDGTLSAQIAYIQERLAGADPARGRWCWTGDRAVVWADASSIAFGVVIETPDGGVMEDASWLRPSGSSAHINMAELDAAVRGLNLAIAWGATEIELRTDSATVHRWLSDALSGRTRLRTRAAGEMLIRRRVSLIRELTEELQLELTVTLVRSAENLADALTRVPKDWVREQSAADGVPAEAAAVGAEDDAAGAGAEGELAASVRAVHERAGHPGIRRTLYFARRDVSCDVPRATVRAVVRGCDICRSIDPAPVRWRHGSLGVKETWQRVAMDVTHYQGRAYLSVIDCGPSRFCVWRQLRRADAVEVCGHLEQMFHERGAPTEILADNDTVFRGRQVAALTARWGVSLRFRAVHQPGGNGVVERCHRSIKVIAARRTCSVAEAVHIYNVTPRDGETTGSAPAAGVYRYAMRDCIRPAAAGESADQEPPAVSDGEQLRVGDQVWMRRRGTRCTDTSRRGVVTSGVSRQVVEVDGVPWHVRDLRPRHESPCRDDGDDAQSDGEAPPIIVDLPSGGDERPADVAADGPPLRRSERERRPPRHWCEC</sequence>
<dbReference type="CDD" id="cd00303">
    <property type="entry name" value="retropepsin_like"/>
    <property type="match status" value="1"/>
</dbReference>
<feature type="compositionally biased region" description="Basic and acidic residues" evidence="6">
    <location>
        <begin position="1292"/>
        <end position="1309"/>
    </location>
</feature>
<evidence type="ECO:0000256" key="6">
    <source>
        <dbReference type="SAM" id="MobiDB-lite"/>
    </source>
</evidence>
<keyword evidence="3" id="KW-0548">Nucleotidyltransferase</keyword>
<feature type="compositionally biased region" description="Basic and acidic residues" evidence="6">
    <location>
        <begin position="1246"/>
        <end position="1257"/>
    </location>
</feature>
<dbReference type="InterPro" id="IPR036397">
    <property type="entry name" value="RNaseH_sf"/>
</dbReference>
<organism evidence="8 9">
    <name type="scientific">Amphibalanus amphitrite</name>
    <name type="common">Striped barnacle</name>
    <name type="synonym">Balanus amphitrite</name>
    <dbReference type="NCBI Taxonomy" id="1232801"/>
    <lineage>
        <taxon>Eukaryota</taxon>
        <taxon>Metazoa</taxon>
        <taxon>Ecdysozoa</taxon>
        <taxon>Arthropoda</taxon>
        <taxon>Crustacea</taxon>
        <taxon>Multicrustacea</taxon>
        <taxon>Cirripedia</taxon>
        <taxon>Thoracica</taxon>
        <taxon>Thoracicalcarea</taxon>
        <taxon>Balanomorpha</taxon>
        <taxon>Balanoidea</taxon>
        <taxon>Balanidae</taxon>
        <taxon>Amphibalaninae</taxon>
        <taxon>Amphibalanus</taxon>
    </lineage>
</organism>
<dbReference type="Gene3D" id="3.10.10.10">
    <property type="entry name" value="HIV Type 1 Reverse Transcriptase, subunit A, domain 1"/>
    <property type="match status" value="1"/>
</dbReference>
<evidence type="ECO:0000256" key="4">
    <source>
        <dbReference type="ARBA" id="ARBA00022722"/>
    </source>
</evidence>
<dbReference type="InterPro" id="IPR055475">
    <property type="entry name" value="DUF7047"/>
</dbReference>
<dbReference type="Pfam" id="PF23088">
    <property type="entry name" value="DUF7047"/>
    <property type="match status" value="1"/>
</dbReference>
<feature type="region of interest" description="Disordered" evidence="6">
    <location>
        <begin position="298"/>
        <end position="329"/>
    </location>
</feature>
<feature type="domain" description="Integrase catalytic" evidence="7">
    <location>
        <begin position="1015"/>
        <end position="1136"/>
    </location>
</feature>
<feature type="region of interest" description="Disordered" evidence="6">
    <location>
        <begin position="1246"/>
        <end position="1309"/>
    </location>
</feature>
<protein>
    <recommendedName>
        <fullName evidence="1">RNA-directed DNA polymerase</fullName>
        <ecNumber evidence="1">2.7.7.49</ecNumber>
    </recommendedName>
</protein>
<evidence type="ECO:0000256" key="5">
    <source>
        <dbReference type="ARBA" id="ARBA00022759"/>
    </source>
</evidence>
<dbReference type="InterPro" id="IPR043502">
    <property type="entry name" value="DNA/RNA_pol_sf"/>
</dbReference>
<dbReference type="InterPro" id="IPR021109">
    <property type="entry name" value="Peptidase_aspartic_dom_sf"/>
</dbReference>
<dbReference type="GO" id="GO:0003964">
    <property type="term" value="F:RNA-directed DNA polymerase activity"/>
    <property type="evidence" value="ECO:0007669"/>
    <property type="project" value="UniProtKB-EC"/>
</dbReference>
<accession>A0A6A4VKK0</accession>
<dbReference type="GO" id="GO:0015074">
    <property type="term" value="P:DNA integration"/>
    <property type="evidence" value="ECO:0007669"/>
    <property type="project" value="InterPro"/>
</dbReference>
<feature type="region of interest" description="Disordered" evidence="6">
    <location>
        <begin position="354"/>
        <end position="382"/>
    </location>
</feature>